<reference evidence="1" key="1">
    <citation type="submission" date="2012-09" db="EMBL/GenBank/DDBJ databases">
        <title>Metagenomic Characterization of a Microbial Community in Wastewater Detects High Levels of Antibiotic Resistance.</title>
        <authorList>
            <person name="Abrams M."/>
            <person name="Caldwell A."/>
            <person name="Vandaei E."/>
            <person name="Lee W."/>
            <person name="Perrott J."/>
            <person name="Khan S.Y."/>
            <person name="Ta J."/>
            <person name="Romero D."/>
            <person name="Nguyen V."/>
            <person name="Pourmand N."/>
            <person name="Ouverney C.C."/>
        </authorList>
    </citation>
    <scope>NUCLEOTIDE SEQUENCE</scope>
</reference>
<proteinExistence type="predicted"/>
<name>L7VVE5_9BACT</name>
<dbReference type="EMBL" id="JX649873">
    <property type="protein sequence ID" value="AGC71464.1"/>
    <property type="molecule type" value="Genomic_DNA"/>
</dbReference>
<dbReference type="AlphaFoldDB" id="L7VVE5"/>
<organism evidence="1">
    <name type="scientific">uncultured bacterium A1Q1_fos_91</name>
    <dbReference type="NCBI Taxonomy" id="1256591"/>
    <lineage>
        <taxon>Bacteria</taxon>
        <taxon>environmental samples</taxon>
    </lineage>
</organism>
<evidence type="ECO:0000313" key="1">
    <source>
        <dbReference type="EMBL" id="AGC71464.1"/>
    </source>
</evidence>
<accession>L7VVE5</accession>
<sequence length="145" mass="15648">MDATENDALERFVASIATNLQKNGFPQRSVAFSLERMYESAAQKGLSFNKVLEVLAERGVAHEKTPEKVIFTSPLPRMPEGADPFGGMDLGALGGMSPEQLMAAASAAAQRMSPEQLQALQAMVGNMSPEQMQMMMEQARKLGLG</sequence>
<protein>
    <submittedName>
        <fullName evidence="1">Uncharacterized protein</fullName>
    </submittedName>
</protein>